<gene>
    <name evidence="1" type="ORF">HMPREF1317_1558</name>
</gene>
<accession>J0NW46</accession>
<name>J0NW46_9ACTO</name>
<dbReference type="PATRIC" id="fig|1125717.3.peg.71"/>
<protein>
    <submittedName>
        <fullName evidence="1">Uncharacterized protein</fullName>
    </submittedName>
</protein>
<proteinExistence type="predicted"/>
<evidence type="ECO:0000313" key="1">
    <source>
        <dbReference type="EMBL" id="EJF51684.1"/>
    </source>
</evidence>
<dbReference type="AlphaFoldDB" id="J0NW46"/>
<evidence type="ECO:0000313" key="2">
    <source>
        <dbReference type="Proteomes" id="UP000004578"/>
    </source>
</evidence>
<dbReference type="EMBL" id="AKFS01000008">
    <property type="protein sequence ID" value="EJF51684.1"/>
    <property type="molecule type" value="Genomic_DNA"/>
</dbReference>
<organism evidence="1 2">
    <name type="scientific">Schaalia georgiae F0490</name>
    <dbReference type="NCBI Taxonomy" id="1125717"/>
    <lineage>
        <taxon>Bacteria</taxon>
        <taxon>Bacillati</taxon>
        <taxon>Actinomycetota</taxon>
        <taxon>Actinomycetes</taxon>
        <taxon>Actinomycetales</taxon>
        <taxon>Actinomycetaceae</taxon>
        <taxon>Schaalia</taxon>
    </lineage>
</organism>
<reference evidence="1 2" key="1">
    <citation type="submission" date="2012-05" db="EMBL/GenBank/DDBJ databases">
        <authorList>
            <person name="Harkins D.M."/>
            <person name="Madupu R."/>
            <person name="Durkin A.S."/>
            <person name="Torralba M."/>
            <person name="Methe B."/>
            <person name="Sutton G.G."/>
            <person name="Nelson K.E."/>
        </authorList>
    </citation>
    <scope>NUCLEOTIDE SEQUENCE [LARGE SCALE GENOMIC DNA]</scope>
    <source>
        <strain evidence="1 2">F0490</strain>
    </source>
</reference>
<dbReference type="RefSeq" id="WP_005867214.1">
    <property type="nucleotide sequence ID" value="NZ_AKFS01000008.1"/>
</dbReference>
<dbReference type="Proteomes" id="UP000004578">
    <property type="component" value="Unassembled WGS sequence"/>
</dbReference>
<sequence length="71" mass="7368">MSAEARTEVATAVGEALAALGRAWKVARPGSWEDPELERVVAGAVLAAESHLWEARAALDQLIAKDEGAGA</sequence>
<comment type="caution">
    <text evidence="1">The sequence shown here is derived from an EMBL/GenBank/DDBJ whole genome shotgun (WGS) entry which is preliminary data.</text>
</comment>
<keyword evidence="2" id="KW-1185">Reference proteome</keyword>